<gene>
    <name evidence="1" type="ORF">MEUPH1_LOCUS14674</name>
</gene>
<sequence>MFERFIKISKQKRSSKILQIIASHNKSAHVKSDMILKVNSFTWMVNSQTDPKTKYTIEKNNLPCSDCVLRCEYCEICVHMFKCSCMDNIIYLNICKHIHAIAKLDVLIVQSLSNVNTSNTDEIDKLRREILNNRETNSIDLHKEINNKMESMLGLRHLQRSNIRYRKPT</sequence>
<protein>
    <recommendedName>
        <fullName evidence="3">SWIM-type domain-containing protein</fullName>
    </recommendedName>
</protein>
<evidence type="ECO:0000313" key="1">
    <source>
        <dbReference type="EMBL" id="CAI6359244.1"/>
    </source>
</evidence>
<comment type="caution">
    <text evidence="1">The sequence shown here is derived from an EMBL/GenBank/DDBJ whole genome shotgun (WGS) entry which is preliminary data.</text>
</comment>
<reference evidence="1 2" key="1">
    <citation type="submission" date="2023-01" db="EMBL/GenBank/DDBJ databases">
        <authorList>
            <person name="Whitehead M."/>
        </authorList>
    </citation>
    <scope>NUCLEOTIDE SEQUENCE [LARGE SCALE GENOMIC DNA]</scope>
</reference>
<organism evidence="1 2">
    <name type="scientific">Macrosiphum euphorbiae</name>
    <name type="common">potato aphid</name>
    <dbReference type="NCBI Taxonomy" id="13131"/>
    <lineage>
        <taxon>Eukaryota</taxon>
        <taxon>Metazoa</taxon>
        <taxon>Ecdysozoa</taxon>
        <taxon>Arthropoda</taxon>
        <taxon>Hexapoda</taxon>
        <taxon>Insecta</taxon>
        <taxon>Pterygota</taxon>
        <taxon>Neoptera</taxon>
        <taxon>Paraneoptera</taxon>
        <taxon>Hemiptera</taxon>
        <taxon>Sternorrhyncha</taxon>
        <taxon>Aphidomorpha</taxon>
        <taxon>Aphidoidea</taxon>
        <taxon>Aphididae</taxon>
        <taxon>Macrosiphini</taxon>
        <taxon>Macrosiphum</taxon>
    </lineage>
</organism>
<dbReference type="EMBL" id="CARXXK010000002">
    <property type="protein sequence ID" value="CAI6359244.1"/>
    <property type="molecule type" value="Genomic_DNA"/>
</dbReference>
<evidence type="ECO:0008006" key="3">
    <source>
        <dbReference type="Google" id="ProtNLM"/>
    </source>
</evidence>
<dbReference type="AlphaFoldDB" id="A0AAV0WUG3"/>
<name>A0AAV0WUG3_9HEMI</name>
<accession>A0AAV0WUG3</accession>
<evidence type="ECO:0000313" key="2">
    <source>
        <dbReference type="Proteomes" id="UP001160148"/>
    </source>
</evidence>
<dbReference type="Proteomes" id="UP001160148">
    <property type="component" value="Unassembled WGS sequence"/>
</dbReference>
<keyword evidence="2" id="KW-1185">Reference proteome</keyword>
<proteinExistence type="predicted"/>